<dbReference type="InterPro" id="IPR016197">
    <property type="entry name" value="Chromo-like_dom_sf"/>
</dbReference>
<comment type="caution">
    <text evidence="2">The sequence shown here is derived from an EMBL/GenBank/DDBJ whole genome shotgun (WGS) entry which is preliminary data.</text>
</comment>
<reference evidence="2" key="1">
    <citation type="submission" date="2023-07" db="EMBL/GenBank/DDBJ databases">
        <authorList>
            <person name="Stuckert A."/>
        </authorList>
    </citation>
    <scope>NUCLEOTIDE SEQUENCE</scope>
</reference>
<dbReference type="Proteomes" id="UP001176940">
    <property type="component" value="Unassembled WGS sequence"/>
</dbReference>
<protein>
    <recommendedName>
        <fullName evidence="1">Tf2-1-like SH3-like domain-containing protein</fullName>
    </recommendedName>
</protein>
<dbReference type="InterPro" id="IPR056924">
    <property type="entry name" value="SH3_Tf2-1"/>
</dbReference>
<sequence length="174" mass="19456">MVWLSSTNLCLKIPSKKLGPKFVGPFKVVHIVNSAAVRLDIPSSWKMNSVFHVSLLKKVDTPNKVAMPSAPPIDEDCEFEISRILDSRWHRGGLQYLSCVLEGFPSRGQFLGESCGRLSLKESRCQHSGARIGGHTCEMKTIPSDYLLKLIKRMPRVCKAVIKAKGGYFEEPRI</sequence>
<evidence type="ECO:0000313" key="3">
    <source>
        <dbReference type="Proteomes" id="UP001176940"/>
    </source>
</evidence>
<dbReference type="EMBL" id="CAUEEQ010011361">
    <property type="protein sequence ID" value="CAJ0935536.1"/>
    <property type="molecule type" value="Genomic_DNA"/>
</dbReference>
<proteinExistence type="predicted"/>
<name>A0ABN9L9N9_9NEOB</name>
<evidence type="ECO:0000313" key="2">
    <source>
        <dbReference type="EMBL" id="CAJ0935536.1"/>
    </source>
</evidence>
<feature type="domain" description="Tf2-1-like SH3-like" evidence="1">
    <location>
        <begin position="1"/>
        <end position="59"/>
    </location>
</feature>
<gene>
    <name evidence="2" type="ORF">RIMI_LOCUS6354310</name>
</gene>
<dbReference type="Pfam" id="PF24626">
    <property type="entry name" value="SH3_Tf2-1"/>
    <property type="match status" value="1"/>
</dbReference>
<organism evidence="2 3">
    <name type="scientific">Ranitomeya imitator</name>
    <name type="common">mimic poison frog</name>
    <dbReference type="NCBI Taxonomy" id="111125"/>
    <lineage>
        <taxon>Eukaryota</taxon>
        <taxon>Metazoa</taxon>
        <taxon>Chordata</taxon>
        <taxon>Craniata</taxon>
        <taxon>Vertebrata</taxon>
        <taxon>Euteleostomi</taxon>
        <taxon>Amphibia</taxon>
        <taxon>Batrachia</taxon>
        <taxon>Anura</taxon>
        <taxon>Neobatrachia</taxon>
        <taxon>Hyloidea</taxon>
        <taxon>Dendrobatidae</taxon>
        <taxon>Dendrobatinae</taxon>
        <taxon>Ranitomeya</taxon>
    </lineage>
</organism>
<accession>A0ABN9L9N9</accession>
<evidence type="ECO:0000259" key="1">
    <source>
        <dbReference type="Pfam" id="PF24626"/>
    </source>
</evidence>
<dbReference type="SUPFAM" id="SSF54160">
    <property type="entry name" value="Chromo domain-like"/>
    <property type="match status" value="1"/>
</dbReference>
<keyword evidence="3" id="KW-1185">Reference proteome</keyword>